<dbReference type="GO" id="GO:0005886">
    <property type="term" value="C:plasma membrane"/>
    <property type="evidence" value="ECO:0007669"/>
    <property type="project" value="TreeGrafter"/>
</dbReference>
<dbReference type="EMBL" id="FOJU01000003">
    <property type="protein sequence ID" value="SFA95681.1"/>
    <property type="molecule type" value="Genomic_DNA"/>
</dbReference>
<dbReference type="OrthoDB" id="9780160at2"/>
<dbReference type="InterPro" id="IPR002528">
    <property type="entry name" value="MATE_fam"/>
</dbReference>
<evidence type="ECO:0000313" key="3">
    <source>
        <dbReference type="EMBL" id="SFA95681.1"/>
    </source>
</evidence>
<feature type="transmembrane region" description="Helical" evidence="2">
    <location>
        <begin position="275"/>
        <end position="300"/>
    </location>
</feature>
<keyword evidence="2" id="KW-0812">Transmembrane</keyword>
<dbReference type="GO" id="GO:0015297">
    <property type="term" value="F:antiporter activity"/>
    <property type="evidence" value="ECO:0007669"/>
    <property type="project" value="InterPro"/>
</dbReference>
<feature type="transmembrane region" description="Helical" evidence="2">
    <location>
        <begin position="164"/>
        <end position="184"/>
    </location>
</feature>
<dbReference type="Proteomes" id="UP000198796">
    <property type="component" value="Unassembled WGS sequence"/>
</dbReference>
<organism evidence="3 4">
    <name type="scientific">Poseidonocella pacifica</name>
    <dbReference type="NCBI Taxonomy" id="871651"/>
    <lineage>
        <taxon>Bacteria</taxon>
        <taxon>Pseudomonadati</taxon>
        <taxon>Pseudomonadota</taxon>
        <taxon>Alphaproteobacteria</taxon>
        <taxon>Rhodobacterales</taxon>
        <taxon>Roseobacteraceae</taxon>
        <taxon>Poseidonocella</taxon>
    </lineage>
</organism>
<protein>
    <submittedName>
        <fullName evidence="3">Putative efflux protein, MATE family</fullName>
    </submittedName>
</protein>
<keyword evidence="4" id="KW-1185">Reference proteome</keyword>
<accession>A0A1I0X430</accession>
<dbReference type="RefSeq" id="WP_092063558.1">
    <property type="nucleotide sequence ID" value="NZ_FOJU01000003.1"/>
</dbReference>
<feature type="transmembrane region" description="Helical" evidence="2">
    <location>
        <begin position="131"/>
        <end position="152"/>
    </location>
</feature>
<feature type="transmembrane region" description="Helical" evidence="2">
    <location>
        <begin position="93"/>
        <end position="111"/>
    </location>
</feature>
<dbReference type="PANTHER" id="PTHR43298">
    <property type="entry name" value="MULTIDRUG RESISTANCE PROTEIN NORM-RELATED"/>
    <property type="match status" value="1"/>
</dbReference>
<keyword evidence="1" id="KW-0813">Transport</keyword>
<evidence type="ECO:0000256" key="2">
    <source>
        <dbReference type="SAM" id="Phobius"/>
    </source>
</evidence>
<feature type="transmembrane region" description="Helical" evidence="2">
    <location>
        <begin position="190"/>
        <end position="211"/>
    </location>
</feature>
<feature type="transmembrane region" description="Helical" evidence="2">
    <location>
        <begin position="407"/>
        <end position="426"/>
    </location>
</feature>
<dbReference type="AlphaFoldDB" id="A0A1I0X430"/>
<feature type="transmembrane region" description="Helical" evidence="2">
    <location>
        <begin position="236"/>
        <end position="263"/>
    </location>
</feature>
<dbReference type="Pfam" id="PF01554">
    <property type="entry name" value="MatE"/>
    <property type="match status" value="1"/>
</dbReference>
<evidence type="ECO:0000313" key="4">
    <source>
        <dbReference type="Proteomes" id="UP000198796"/>
    </source>
</evidence>
<sequence>MKRSATRDWRQLLGMAWPMALRMLMLHGIVVVDAWLVASLGEEALAAMGLASAVGGLLLGAQNAFSNAAQILVAQAWGSGRPEALRSNYRTSVLINLSVCAIGLGFLALSAEPILRASAHSEEVFLGARNYLLIFSGVVIAEAFGQSLSAFFNGCGETRAPFYSYVFSVPINIALSYALIHGVWGMPALGLAGAALGSVVGSAVRAGYLLFRVSQDQGHWRSAQLEPLWPAARRHLAFALPIAATFFSAQASASVCMLIYAAYDVYQFAALTLMLPWVHVAGTFGMAWAQATGIVVAQHLGQGGGRAKLDAFLWMAWRGVMVSSLAVAAIYACVVLFAGEIYDGIDGRTRAALLTFLPTLLLLPWPKNSNAICGNTLRAAGRTVYVMHIFVWPQWAFKVPLSAAMVLWWHAPVGWVFAILFAEELLKFIPFHRGLLWGEWKRSLPD</sequence>
<dbReference type="InterPro" id="IPR050222">
    <property type="entry name" value="MATE_MdtK"/>
</dbReference>
<feature type="transmembrane region" description="Helical" evidence="2">
    <location>
        <begin position="312"/>
        <end position="337"/>
    </location>
</feature>
<feature type="transmembrane region" description="Helical" evidence="2">
    <location>
        <begin position="12"/>
        <end position="38"/>
    </location>
</feature>
<name>A0A1I0X430_9RHOB</name>
<dbReference type="PANTHER" id="PTHR43298:SF2">
    <property type="entry name" value="FMN_FAD EXPORTER YEEO-RELATED"/>
    <property type="match status" value="1"/>
</dbReference>
<reference evidence="3 4" key="1">
    <citation type="submission" date="2016-10" db="EMBL/GenBank/DDBJ databases">
        <authorList>
            <person name="de Groot N.N."/>
        </authorList>
    </citation>
    <scope>NUCLEOTIDE SEQUENCE [LARGE SCALE GENOMIC DNA]</scope>
    <source>
        <strain evidence="3 4">DSM 29316</strain>
    </source>
</reference>
<keyword evidence="2" id="KW-0472">Membrane</keyword>
<keyword evidence="2" id="KW-1133">Transmembrane helix</keyword>
<proteinExistence type="predicted"/>
<gene>
    <name evidence="3" type="ORF">SAMN05421688_1849</name>
</gene>
<dbReference type="STRING" id="871651.SAMN05421688_1849"/>
<evidence type="ECO:0000256" key="1">
    <source>
        <dbReference type="ARBA" id="ARBA00022448"/>
    </source>
</evidence>
<dbReference type="GO" id="GO:0042910">
    <property type="term" value="F:xenobiotic transmembrane transporter activity"/>
    <property type="evidence" value="ECO:0007669"/>
    <property type="project" value="InterPro"/>
</dbReference>
<feature type="transmembrane region" description="Helical" evidence="2">
    <location>
        <begin position="44"/>
        <end position="61"/>
    </location>
</feature>